<dbReference type="Pfam" id="PF10282">
    <property type="entry name" value="Lactonase"/>
    <property type="match status" value="1"/>
</dbReference>
<evidence type="ECO:0000256" key="1">
    <source>
        <dbReference type="ARBA" id="ARBA00005564"/>
    </source>
</evidence>
<dbReference type="PANTHER" id="PTHR30344:SF1">
    <property type="entry name" value="6-PHOSPHOGLUCONOLACTONASE"/>
    <property type="match status" value="1"/>
</dbReference>
<evidence type="ECO:0000313" key="2">
    <source>
        <dbReference type="EMBL" id="MPM23316.1"/>
    </source>
</evidence>
<protein>
    <submittedName>
        <fullName evidence="2">6-phosphogluconolactonase</fullName>
        <ecNumber evidence="2">3.1.1.31</ecNumber>
    </submittedName>
</protein>
<keyword evidence="2" id="KW-0378">Hydrolase</keyword>
<dbReference type="InterPro" id="IPR015943">
    <property type="entry name" value="WD40/YVTN_repeat-like_dom_sf"/>
</dbReference>
<organism evidence="2">
    <name type="scientific">bioreactor metagenome</name>
    <dbReference type="NCBI Taxonomy" id="1076179"/>
    <lineage>
        <taxon>unclassified sequences</taxon>
        <taxon>metagenomes</taxon>
        <taxon>ecological metagenomes</taxon>
    </lineage>
</organism>
<dbReference type="AlphaFoldDB" id="A0A644Y447"/>
<name>A0A644Y447_9ZZZZ</name>
<dbReference type="InterPro" id="IPR019405">
    <property type="entry name" value="Lactonase_7-beta_prop"/>
</dbReference>
<reference evidence="2" key="1">
    <citation type="submission" date="2019-08" db="EMBL/GenBank/DDBJ databases">
        <authorList>
            <person name="Kucharzyk K."/>
            <person name="Murdoch R.W."/>
            <person name="Higgins S."/>
            <person name="Loffler F."/>
        </authorList>
    </citation>
    <scope>NUCLEOTIDE SEQUENCE</scope>
</reference>
<sequence>MMKKIGYVGTYDENHSAGIYRFSLENGILSDGSLFAAIKNAKYLKYYQDKLIAIGDFEDGAGLALLDQDGQLLDQPVYEQKTSCFVDAHDHHIYTANYHEGSVSEIMIHENKLRFVQKVIIEEGAGCHQILFYEDLILVPCLLLDEIRIFDQDLNLEGIIRFPPGFGCRHGVLSHDGKWLYVVGELSDQVAVVDLTQWKTVRFYSLLNSTERPYRQSAAIRLSSDGTLLFVSTRGRNTVTILRADGCDLRIIQTLAVQGDHPRDIYLTDDLLLVANRKSNELVTFKLQDGRVAEEPVSRLNLIEGVAIALKE</sequence>
<proteinExistence type="inferred from homology"/>
<gene>
    <name evidence="2" type="primary">pgl_9</name>
    <name evidence="2" type="ORF">SDC9_69787</name>
</gene>
<dbReference type="SUPFAM" id="SSF51004">
    <property type="entry name" value="C-terminal (heme d1) domain of cytochrome cd1-nitrite reductase"/>
    <property type="match status" value="1"/>
</dbReference>
<dbReference type="EMBL" id="VSSQ01004002">
    <property type="protein sequence ID" value="MPM23316.1"/>
    <property type="molecule type" value="Genomic_DNA"/>
</dbReference>
<dbReference type="Gene3D" id="2.130.10.10">
    <property type="entry name" value="YVTN repeat-like/Quinoprotein amine dehydrogenase"/>
    <property type="match status" value="1"/>
</dbReference>
<accession>A0A644Y447</accession>
<dbReference type="GO" id="GO:0017057">
    <property type="term" value="F:6-phosphogluconolactonase activity"/>
    <property type="evidence" value="ECO:0007669"/>
    <property type="project" value="UniProtKB-EC"/>
</dbReference>
<dbReference type="PANTHER" id="PTHR30344">
    <property type="entry name" value="6-PHOSPHOGLUCONOLACTONASE-RELATED"/>
    <property type="match status" value="1"/>
</dbReference>
<dbReference type="InterPro" id="IPR050282">
    <property type="entry name" value="Cycloisomerase_2"/>
</dbReference>
<comment type="caution">
    <text evidence="2">The sequence shown here is derived from an EMBL/GenBank/DDBJ whole genome shotgun (WGS) entry which is preliminary data.</text>
</comment>
<dbReference type="EC" id="3.1.1.31" evidence="2"/>
<dbReference type="InterPro" id="IPR011048">
    <property type="entry name" value="Haem_d1_sf"/>
</dbReference>
<comment type="similarity">
    <text evidence="1">Belongs to the cycloisomerase 2 family.</text>
</comment>